<evidence type="ECO:0000313" key="4">
    <source>
        <dbReference type="Proteomes" id="UP000072874"/>
    </source>
</evidence>
<reference evidence="4 5" key="1">
    <citation type="journal article" date="2014" name="BMC Biol.">
        <title>A comprehensive evaluation of rodent malaria parasite genomes and gene expression.</title>
        <authorList>
            <person name="Otto T.D."/>
            <person name="Bohme U."/>
            <person name="Jackson A.P."/>
            <person name="Hunt M."/>
            <person name="Franke-Fayard B."/>
            <person name="Hoeijmakers W.A."/>
            <person name="Religa A.A."/>
            <person name="Robertson L."/>
            <person name="Sanders M."/>
            <person name="Ogun S.A."/>
            <person name="Cunningham D."/>
            <person name="Erhart A."/>
            <person name="Billker O."/>
            <person name="Khan S.M."/>
            <person name="Stunnenberg H.G."/>
            <person name="Langhorne J."/>
            <person name="Holder A.A."/>
            <person name="Waters A.P."/>
            <person name="Newbold C.I."/>
            <person name="Pain A."/>
            <person name="Berriman M."/>
            <person name="Janse C.J."/>
        </authorList>
    </citation>
    <scope>NUCLEOTIDE SEQUENCE [LARGE SCALE GENOMIC DNA]</scope>
    <source>
        <strain evidence="3 4">17X</strain>
        <strain evidence="2 5">YM</strain>
    </source>
</reference>
<evidence type="ECO:0000313" key="2">
    <source>
        <dbReference type="EMBL" id="CDU17787.1"/>
    </source>
</evidence>
<reference evidence="2" key="2">
    <citation type="submission" date="2014-05" db="EMBL/GenBank/DDBJ databases">
        <authorList>
            <person name="Aslett A.Martin."/>
            <person name="De Silva Nishadi"/>
        </authorList>
    </citation>
    <scope>NUCLEOTIDE SEQUENCE</scope>
    <source>
        <strain evidence="2">YM</strain>
    </source>
</reference>
<dbReference type="NCBIfam" id="TIGR01597">
    <property type="entry name" value="PYST-B"/>
    <property type="match status" value="1"/>
</dbReference>
<dbReference type="EMBL" id="LM993663">
    <property type="protein sequence ID" value="VTZ78204.1"/>
    <property type="molecule type" value="Genomic_DNA"/>
</dbReference>
<gene>
    <name evidence="3" type="ORF">PY17X_0901300</name>
    <name evidence="2" type="ORF">PYYM_0900800</name>
</gene>
<evidence type="ECO:0000313" key="5">
    <source>
        <dbReference type="Proteomes" id="UP000072904"/>
    </source>
</evidence>
<organism evidence="3 4">
    <name type="scientific">Plasmodium yoelii</name>
    <dbReference type="NCBI Taxonomy" id="5861"/>
    <lineage>
        <taxon>Eukaryota</taxon>
        <taxon>Sar</taxon>
        <taxon>Alveolata</taxon>
        <taxon>Apicomplexa</taxon>
        <taxon>Aconoidasida</taxon>
        <taxon>Haemosporida</taxon>
        <taxon>Plasmodiidae</taxon>
        <taxon>Plasmodium</taxon>
        <taxon>Plasmodium (Vinckeia)</taxon>
    </lineage>
</organism>
<dbReference type="InterPro" id="IPR006484">
    <property type="entry name" value="PYST_B"/>
</dbReference>
<dbReference type="VEuPathDB" id="PlasmoDB:PYYM_0900800"/>
<keyword evidence="1" id="KW-1133">Transmembrane helix</keyword>
<dbReference type="KEGG" id="pyo:PY17X_0901300"/>
<reference evidence="3" key="4">
    <citation type="submission" date="2019-05" db="EMBL/GenBank/DDBJ databases">
        <authorList>
            <consortium name="Pathogen Informatics"/>
        </authorList>
    </citation>
    <scope>NUCLEOTIDE SEQUENCE</scope>
    <source>
        <strain evidence="3">17X</strain>
    </source>
</reference>
<dbReference type="EMBL" id="LK934637">
    <property type="protein sequence ID" value="CDU17787.1"/>
    <property type="molecule type" value="Genomic_DNA"/>
</dbReference>
<accession>A0A078K7A9</accession>
<sequence length="235" mass="27607">MRVNILKYVFFSIVICSFEYAKNELYFANEREIYLERDLIKFRNNRTLSDADNQFDLGDIYQSTLSLVYQFNDCNDDEEITKLRNIIDSQIKNHKENNTLPNLNNVDNKTKKLIDKLQKELEVKKEHGNKRNGKLAIQPIHDKKKVKKDENSFLSECKDFKQLKNNEIALSNRDMKSKLTKKYRKEANKFILSRLSVLVVAFWLSLGGPSLMILCIPTIFPYITSFEDLIKIPIN</sequence>
<dbReference type="Proteomes" id="UP000072904">
    <property type="component" value="Chromosome 9"/>
</dbReference>
<protein>
    <submittedName>
        <fullName evidence="3">Fam-b protein</fullName>
    </submittedName>
</protein>
<dbReference type="VEuPathDB" id="PlasmoDB:PY05957"/>
<evidence type="ECO:0000313" key="3">
    <source>
        <dbReference type="EMBL" id="VTZ78204.1"/>
    </source>
</evidence>
<name>A0A078K7A9_PLAYE</name>
<proteinExistence type="predicted"/>
<dbReference type="AlphaFoldDB" id="A0A078K7A9"/>
<dbReference type="GeneID" id="3791859"/>
<dbReference type="OMA" id="YQFNDCN"/>
<dbReference type="VEuPathDB" id="PlasmoDB:PY17X_0901300"/>
<dbReference type="Proteomes" id="UP000072874">
    <property type="component" value="Chromosome 9"/>
</dbReference>
<evidence type="ECO:0000256" key="1">
    <source>
        <dbReference type="SAM" id="Phobius"/>
    </source>
</evidence>
<dbReference type="RefSeq" id="XP_726519.1">
    <property type="nucleotide sequence ID" value="XM_721426.1"/>
</dbReference>
<keyword evidence="1" id="KW-0472">Membrane</keyword>
<feature type="transmembrane region" description="Helical" evidence="1">
    <location>
        <begin position="191"/>
        <end position="220"/>
    </location>
</feature>
<reference evidence="3" key="3">
    <citation type="submission" date="2014-05" db="EMBL/GenBank/DDBJ databases">
        <authorList>
            <person name="Aslett M.A."/>
            <person name="De Silva N."/>
        </authorList>
    </citation>
    <scope>NUCLEOTIDE SEQUENCE</scope>
    <source>
        <strain evidence="3">17X</strain>
    </source>
</reference>
<dbReference type="Pfam" id="PF09592">
    <property type="entry name" value="DUF2031"/>
    <property type="match status" value="1"/>
</dbReference>
<dbReference type="VEuPathDB" id="PlasmoDB:Py17XNL_000900043"/>
<keyword evidence="1" id="KW-0812">Transmembrane</keyword>